<evidence type="ECO:0000313" key="1">
    <source>
        <dbReference type="EMBL" id="PRO71940.1"/>
    </source>
</evidence>
<dbReference type="CDD" id="cd07067">
    <property type="entry name" value="HP_PGM_like"/>
    <property type="match status" value="1"/>
</dbReference>
<reference evidence="2" key="1">
    <citation type="journal article" date="2020" name="Int. J. Syst. Evol. Microbiol.">
        <title>Alteromonas alba sp. nov., a marine bacterium isolated from the seawater of the West Pacific Ocean.</title>
        <authorList>
            <person name="Sun C."/>
            <person name="Wu Y.-H."/>
            <person name="Xamxidin M."/>
            <person name="Cheng H."/>
            <person name="Xu X.-W."/>
        </authorList>
    </citation>
    <scope>NUCLEOTIDE SEQUENCE [LARGE SCALE GENOMIC DNA]</scope>
    <source>
        <strain evidence="2">190</strain>
    </source>
</reference>
<dbReference type="RefSeq" id="WP_105936099.1">
    <property type="nucleotide sequence ID" value="NZ_PVNP01000196.1"/>
</dbReference>
<protein>
    <submittedName>
        <fullName evidence="1">Phosphohistidine phosphatase SixA</fullName>
    </submittedName>
</protein>
<gene>
    <name evidence="1" type="primary">sixA</name>
    <name evidence="1" type="ORF">C6Y40_19675</name>
</gene>
<sequence>MSGQSSKDDILIFIMRHGEAEGLLTDDKSRRLTAVGNAEVGASSHWLAESYCLDNQIATALVSPYTRTRQSYQQVASTLHASQFEICADITPDGNVKLVHDYVDVLARQSIKNNAGQPLLLVSHMPFVSFFLDEICDVPKMSLFATGSVAVVRYSLSRSKGVLLKHYQGL</sequence>
<dbReference type="InterPro" id="IPR004449">
    <property type="entry name" value="SixA"/>
</dbReference>
<dbReference type="InterPro" id="IPR029033">
    <property type="entry name" value="His_PPase_superfam"/>
</dbReference>
<accession>A0A2S9V658</accession>
<dbReference type="OrthoDB" id="92610at2"/>
<dbReference type="GO" id="GO:0005737">
    <property type="term" value="C:cytoplasm"/>
    <property type="evidence" value="ECO:0007669"/>
    <property type="project" value="InterPro"/>
</dbReference>
<dbReference type="InterPro" id="IPR013078">
    <property type="entry name" value="His_Pase_superF_clade-1"/>
</dbReference>
<dbReference type="EMBL" id="PVNP01000196">
    <property type="protein sequence ID" value="PRO71940.1"/>
    <property type="molecule type" value="Genomic_DNA"/>
</dbReference>
<dbReference type="Proteomes" id="UP000238949">
    <property type="component" value="Unassembled WGS sequence"/>
</dbReference>
<dbReference type="SUPFAM" id="SSF53254">
    <property type="entry name" value="Phosphoglycerate mutase-like"/>
    <property type="match status" value="1"/>
</dbReference>
<proteinExistence type="predicted"/>
<dbReference type="GO" id="GO:0101006">
    <property type="term" value="F:protein histidine phosphatase activity"/>
    <property type="evidence" value="ECO:0007669"/>
    <property type="project" value="InterPro"/>
</dbReference>
<dbReference type="AlphaFoldDB" id="A0A2S9V658"/>
<keyword evidence="2" id="KW-1185">Reference proteome</keyword>
<organism evidence="1 2">
    <name type="scientific">Alteromonas alba</name>
    <dbReference type="NCBI Taxonomy" id="2079529"/>
    <lineage>
        <taxon>Bacteria</taxon>
        <taxon>Pseudomonadati</taxon>
        <taxon>Pseudomonadota</taxon>
        <taxon>Gammaproteobacteria</taxon>
        <taxon>Alteromonadales</taxon>
        <taxon>Alteromonadaceae</taxon>
        <taxon>Alteromonas/Salinimonas group</taxon>
        <taxon>Alteromonas</taxon>
    </lineage>
</organism>
<comment type="caution">
    <text evidence="1">The sequence shown here is derived from an EMBL/GenBank/DDBJ whole genome shotgun (WGS) entry which is preliminary data.</text>
</comment>
<dbReference type="Gene3D" id="3.40.50.1240">
    <property type="entry name" value="Phosphoglycerate mutase-like"/>
    <property type="match status" value="1"/>
</dbReference>
<evidence type="ECO:0000313" key="2">
    <source>
        <dbReference type="Proteomes" id="UP000238949"/>
    </source>
</evidence>
<dbReference type="NCBIfam" id="TIGR00249">
    <property type="entry name" value="sixA"/>
    <property type="match status" value="1"/>
</dbReference>
<name>A0A2S9V658_9ALTE</name>